<dbReference type="GO" id="GO:0052689">
    <property type="term" value="F:carboxylic ester hydrolase activity"/>
    <property type="evidence" value="ECO:0007669"/>
    <property type="project" value="UniProtKB-ARBA"/>
</dbReference>
<evidence type="ECO:0000256" key="1">
    <source>
        <dbReference type="ARBA" id="ARBA00022801"/>
    </source>
</evidence>
<evidence type="ECO:0000313" key="3">
    <source>
        <dbReference type="EMBL" id="TYA15550.1"/>
    </source>
</evidence>
<sequence>MKNVVTMEHHGREIYGVSYMPKQGRKCPVVIFSHGYNGTYADFIMLSEYLASNGIGAYCFDFCGGSVNSKSGLKTSEMTLFTEKEDVCAVIDHVQKWDNVDTDNIFLFGASQGGLVSALAAEERKDDIKGMLLLFPAFCIADDWSKRFPTLESIPDTHEHWGMTLGRTFFESIHGYDVFEHMGTFDRNILIFHGDQDSVVSHEYSKKTLEHYPHIHLEVFQGEGHGFSEAGNKRVAEMTLEFVKGNM</sequence>
<accession>A0A5D0D0I6</accession>
<dbReference type="InterPro" id="IPR029058">
    <property type="entry name" value="AB_hydrolase_fold"/>
</dbReference>
<evidence type="ECO:0000259" key="2">
    <source>
        <dbReference type="Pfam" id="PF12146"/>
    </source>
</evidence>
<dbReference type="Proteomes" id="UP000325218">
    <property type="component" value="Unassembled WGS sequence"/>
</dbReference>
<name>A0A5D0D0I6_9BACL</name>
<dbReference type="Pfam" id="PF12146">
    <property type="entry name" value="Hydrolase_4"/>
    <property type="match status" value="1"/>
</dbReference>
<dbReference type="OrthoDB" id="9780269at2"/>
<dbReference type="SUPFAM" id="SSF53474">
    <property type="entry name" value="alpha/beta-Hydrolases"/>
    <property type="match status" value="1"/>
</dbReference>
<comment type="caution">
    <text evidence="3">The sequence shown here is derived from an EMBL/GenBank/DDBJ whole genome shotgun (WGS) entry which is preliminary data.</text>
</comment>
<organism evidence="3 4">
    <name type="scientific">Paenibacillus faecis</name>
    <dbReference type="NCBI Taxonomy" id="862114"/>
    <lineage>
        <taxon>Bacteria</taxon>
        <taxon>Bacillati</taxon>
        <taxon>Bacillota</taxon>
        <taxon>Bacilli</taxon>
        <taxon>Bacillales</taxon>
        <taxon>Paenibacillaceae</taxon>
        <taxon>Paenibacillus</taxon>
    </lineage>
</organism>
<dbReference type="AlphaFoldDB" id="A0A5D0D0I6"/>
<protein>
    <submittedName>
        <fullName evidence="3">Alpha/beta hydrolase</fullName>
    </submittedName>
</protein>
<feature type="domain" description="Serine aminopeptidase S33" evidence="2">
    <location>
        <begin position="28"/>
        <end position="144"/>
    </location>
</feature>
<gene>
    <name evidence="3" type="ORF">FRY98_02735</name>
</gene>
<dbReference type="InterPro" id="IPR050261">
    <property type="entry name" value="FrsA_esterase"/>
</dbReference>
<proteinExistence type="predicted"/>
<reference evidence="3 4" key="1">
    <citation type="submission" date="2019-08" db="EMBL/GenBank/DDBJ databases">
        <title>Genome sequencing of Paenibacillus faecis DSM 23593(T).</title>
        <authorList>
            <person name="Kook J.-K."/>
            <person name="Park S.-N."/>
            <person name="Lim Y.K."/>
        </authorList>
    </citation>
    <scope>NUCLEOTIDE SEQUENCE [LARGE SCALE GENOMIC DNA]</scope>
    <source>
        <strain evidence="3 4">DSM 23593</strain>
    </source>
</reference>
<dbReference type="PANTHER" id="PTHR22946:SF9">
    <property type="entry name" value="POLYKETIDE TRANSFERASE AF380"/>
    <property type="match status" value="1"/>
</dbReference>
<keyword evidence="1 3" id="KW-0378">Hydrolase</keyword>
<keyword evidence="4" id="KW-1185">Reference proteome</keyword>
<dbReference type="EMBL" id="VSDO01000001">
    <property type="protein sequence ID" value="TYA15550.1"/>
    <property type="molecule type" value="Genomic_DNA"/>
</dbReference>
<dbReference type="PANTHER" id="PTHR22946">
    <property type="entry name" value="DIENELACTONE HYDROLASE DOMAIN-CONTAINING PROTEIN-RELATED"/>
    <property type="match status" value="1"/>
</dbReference>
<evidence type="ECO:0000313" key="4">
    <source>
        <dbReference type="Proteomes" id="UP000325218"/>
    </source>
</evidence>
<dbReference type="Gene3D" id="3.40.50.1820">
    <property type="entry name" value="alpha/beta hydrolase"/>
    <property type="match status" value="1"/>
</dbReference>
<dbReference type="InterPro" id="IPR022742">
    <property type="entry name" value="Hydrolase_4"/>
</dbReference>